<keyword evidence="2" id="KW-0812">Transmembrane</keyword>
<feature type="region of interest" description="Disordered" evidence="1">
    <location>
        <begin position="1"/>
        <end position="21"/>
    </location>
</feature>
<gene>
    <name evidence="4" type="ORF">BJG266_LOCUS1614</name>
    <name evidence="5" type="ORF">QVE165_LOCUS1263</name>
    <name evidence="3" type="ORF">QVE165_LOCUS156</name>
</gene>
<keyword evidence="6" id="KW-1185">Reference proteome</keyword>
<evidence type="ECO:0000256" key="2">
    <source>
        <dbReference type="SAM" id="Phobius"/>
    </source>
</evidence>
<evidence type="ECO:0000256" key="1">
    <source>
        <dbReference type="SAM" id="MobiDB-lite"/>
    </source>
</evidence>
<dbReference type="EMBL" id="CAJNOM010000004">
    <property type="protein sequence ID" value="CAF0747130.1"/>
    <property type="molecule type" value="Genomic_DNA"/>
</dbReference>
<evidence type="ECO:0000313" key="3">
    <source>
        <dbReference type="EMBL" id="CAF0729730.1"/>
    </source>
</evidence>
<evidence type="ECO:0000313" key="6">
    <source>
        <dbReference type="Proteomes" id="UP000663832"/>
    </source>
</evidence>
<dbReference type="EMBL" id="CAJNOM010000001">
    <property type="protein sequence ID" value="CAF0729730.1"/>
    <property type="molecule type" value="Genomic_DNA"/>
</dbReference>
<feature type="transmembrane region" description="Helical" evidence="2">
    <location>
        <begin position="84"/>
        <end position="109"/>
    </location>
</feature>
<dbReference type="OrthoDB" id="10081071at2759"/>
<dbReference type="Proteomes" id="UP000663832">
    <property type="component" value="Unassembled WGS sequence"/>
</dbReference>
<evidence type="ECO:0000313" key="5">
    <source>
        <dbReference type="EMBL" id="CAF0747130.1"/>
    </source>
</evidence>
<keyword evidence="2" id="KW-1133">Transmembrane helix</keyword>
<keyword evidence="2" id="KW-0472">Membrane</keyword>
<dbReference type="Proteomes" id="UP000663877">
    <property type="component" value="Unassembled WGS sequence"/>
</dbReference>
<reference evidence="3" key="1">
    <citation type="submission" date="2021-02" db="EMBL/GenBank/DDBJ databases">
        <authorList>
            <person name="Nowell W R."/>
        </authorList>
    </citation>
    <scope>NUCLEOTIDE SEQUENCE</scope>
</reference>
<dbReference type="EMBL" id="CAJNOI010000004">
    <property type="protein sequence ID" value="CAF0737402.1"/>
    <property type="molecule type" value="Genomic_DNA"/>
</dbReference>
<dbReference type="AlphaFoldDB" id="A0A813MTH4"/>
<evidence type="ECO:0000313" key="4">
    <source>
        <dbReference type="EMBL" id="CAF0737402.1"/>
    </source>
</evidence>
<organism evidence="3 6">
    <name type="scientific">Adineta steineri</name>
    <dbReference type="NCBI Taxonomy" id="433720"/>
    <lineage>
        <taxon>Eukaryota</taxon>
        <taxon>Metazoa</taxon>
        <taxon>Spiralia</taxon>
        <taxon>Gnathifera</taxon>
        <taxon>Rotifera</taxon>
        <taxon>Eurotatoria</taxon>
        <taxon>Bdelloidea</taxon>
        <taxon>Adinetida</taxon>
        <taxon>Adinetidae</taxon>
        <taxon>Adineta</taxon>
    </lineage>
</organism>
<protein>
    <submittedName>
        <fullName evidence="3">Uncharacterized protein</fullName>
    </submittedName>
</protein>
<feature type="compositionally biased region" description="Polar residues" evidence="1">
    <location>
        <begin position="1"/>
        <end position="15"/>
    </location>
</feature>
<name>A0A813MTH4_9BILA</name>
<accession>A0A813MTH4</accession>
<proteinExistence type="predicted"/>
<comment type="caution">
    <text evidence="3">The sequence shown here is derived from an EMBL/GenBank/DDBJ whole genome shotgun (WGS) entry which is preliminary data.</text>
</comment>
<sequence length="111" mass="12802">MLEISNFSRAPSQPQVRPVNHRQLQENQIGNNFHSPSIQSTNGQWLYRTPSQPVPSINYSSRSWNDLPSNLNNNERNKFFCQTWFWIFSGIFCLILIIAIVAIVLGIVLKL</sequence>